<dbReference type="InterPro" id="IPR008775">
    <property type="entry name" value="Phytyl_CoA_dOase-like"/>
</dbReference>
<feature type="region of interest" description="Disordered" evidence="3">
    <location>
        <begin position="1"/>
        <end position="41"/>
    </location>
</feature>
<reference evidence="4 5" key="1">
    <citation type="submission" date="2024-04" db="EMBL/GenBank/DDBJ databases">
        <authorList>
            <person name="Waldvogel A.-M."/>
            <person name="Schoenle A."/>
        </authorList>
    </citation>
    <scope>NUCLEOTIDE SEQUENCE [LARGE SCALE GENOMIC DNA]</scope>
</reference>
<feature type="compositionally biased region" description="Basic and acidic residues" evidence="3">
    <location>
        <begin position="25"/>
        <end position="34"/>
    </location>
</feature>
<dbReference type="Gene3D" id="2.60.120.620">
    <property type="entry name" value="q2cbj1_9rhob like domain"/>
    <property type="match status" value="1"/>
</dbReference>
<keyword evidence="5" id="KW-1185">Reference proteome</keyword>
<evidence type="ECO:0000256" key="2">
    <source>
        <dbReference type="SAM" id="Coils"/>
    </source>
</evidence>
<gene>
    <name evidence="4" type="ORF">KC01_LOCUS39635</name>
</gene>
<proteinExistence type="predicted"/>
<feature type="compositionally biased region" description="Polar residues" evidence="3">
    <location>
        <begin position="158"/>
        <end position="179"/>
    </location>
</feature>
<dbReference type="PANTHER" id="PTHR31882:SF9">
    <property type="entry name" value="SI:CH211-153B23.7"/>
    <property type="match status" value="1"/>
</dbReference>
<keyword evidence="1 2" id="KW-0175">Coiled coil</keyword>
<evidence type="ECO:0000256" key="1">
    <source>
        <dbReference type="ARBA" id="ARBA00023054"/>
    </source>
</evidence>
<dbReference type="EMBL" id="OZ035830">
    <property type="protein sequence ID" value="CAL1613422.1"/>
    <property type="molecule type" value="Genomic_DNA"/>
</dbReference>
<organism evidence="4 5">
    <name type="scientific">Knipowitschia caucasica</name>
    <name type="common">Caucasian dwarf goby</name>
    <name type="synonym">Pomatoschistus caucasicus</name>
    <dbReference type="NCBI Taxonomy" id="637954"/>
    <lineage>
        <taxon>Eukaryota</taxon>
        <taxon>Metazoa</taxon>
        <taxon>Chordata</taxon>
        <taxon>Craniata</taxon>
        <taxon>Vertebrata</taxon>
        <taxon>Euteleostomi</taxon>
        <taxon>Actinopterygii</taxon>
        <taxon>Neopterygii</taxon>
        <taxon>Teleostei</taxon>
        <taxon>Neoteleostei</taxon>
        <taxon>Acanthomorphata</taxon>
        <taxon>Gobiaria</taxon>
        <taxon>Gobiiformes</taxon>
        <taxon>Gobioidei</taxon>
        <taxon>Gobiidae</taxon>
        <taxon>Gobiinae</taxon>
        <taxon>Knipowitschia</taxon>
    </lineage>
</organism>
<protein>
    <submittedName>
        <fullName evidence="4">Uncharacterized protein</fullName>
    </submittedName>
</protein>
<dbReference type="Pfam" id="PF05721">
    <property type="entry name" value="PhyH"/>
    <property type="match status" value="1"/>
</dbReference>
<dbReference type="Gene3D" id="1.20.5.990">
    <property type="entry name" value="Nemo cc2-lz domain - 1d5 darpin complex"/>
    <property type="match status" value="1"/>
</dbReference>
<dbReference type="SUPFAM" id="SSF51197">
    <property type="entry name" value="Clavaminate synthase-like"/>
    <property type="match status" value="1"/>
</dbReference>
<dbReference type="GO" id="GO:0043122">
    <property type="term" value="P:regulation of canonical NF-kappaB signal transduction"/>
    <property type="evidence" value="ECO:0007669"/>
    <property type="project" value="UniProtKB-ARBA"/>
</dbReference>
<name>A0AAV2MJ02_KNICA</name>
<sequence length="499" mass="56773">MEGAMSLVSVSSSSSSSEQTEGDIGEAKTPEELWTRPASPEADEHVTLITDSMTVTSADQEKLLLLDKNTELRRINKEVMRLNEEWDQVYRTATLNLQQRIEALELENAAIKTLNGKLLRKIENQQSVKNYYERGLLLELKKNHGLQECIRRMESRVPPSQSSSKQGNFMILPSSNSGNPPRALELSPVPPNPLIPAASSPQAELGGPGHCPSAQRDPQQEVQVLKEQLQAMQCQTQIYEADFHTEQKTHKHMLHENRRLRKKREEMCQQVALLQEQLKVYEDDFRRERSDKQMLQRLLKKSQSPLTDPVLIHRFIASYIKMTEIGSRSAERHRDLFQQQGFLSALPVLSAEELQEARRNFALLEEQFGPEYSSYNLHNVHLKYEWVKALALHPRILHVVTAVLGPDVILLDSRFICKYPSVTCKEQQPYVAWHQDMRYWGIDGGPVLSVWLALDHSLKENGALQVIPGTHRSGMLPHGAARRPGNMLTANQEIPEGLL</sequence>
<accession>A0AAV2MJ02</accession>
<dbReference type="AlphaFoldDB" id="A0AAV2MJ02"/>
<evidence type="ECO:0000313" key="5">
    <source>
        <dbReference type="Proteomes" id="UP001497482"/>
    </source>
</evidence>
<feature type="coiled-coil region" evidence="2">
    <location>
        <begin position="222"/>
        <end position="291"/>
    </location>
</feature>
<evidence type="ECO:0000313" key="4">
    <source>
        <dbReference type="EMBL" id="CAL1613422.1"/>
    </source>
</evidence>
<feature type="region of interest" description="Disordered" evidence="3">
    <location>
        <begin position="154"/>
        <end position="222"/>
    </location>
</feature>
<feature type="compositionally biased region" description="Low complexity" evidence="3">
    <location>
        <begin position="1"/>
        <end position="17"/>
    </location>
</feature>
<dbReference type="Proteomes" id="UP001497482">
    <property type="component" value="Chromosome 8"/>
</dbReference>
<dbReference type="GO" id="GO:0006357">
    <property type="term" value="P:regulation of transcription by RNA polymerase II"/>
    <property type="evidence" value="ECO:0007669"/>
    <property type="project" value="TreeGrafter"/>
</dbReference>
<dbReference type="GO" id="GO:0005737">
    <property type="term" value="C:cytoplasm"/>
    <property type="evidence" value="ECO:0007669"/>
    <property type="project" value="UniProtKB-ARBA"/>
</dbReference>
<dbReference type="GO" id="GO:0071222">
    <property type="term" value="P:cellular response to lipopolysaccharide"/>
    <property type="evidence" value="ECO:0007669"/>
    <property type="project" value="TreeGrafter"/>
</dbReference>
<evidence type="ECO:0000256" key="3">
    <source>
        <dbReference type="SAM" id="MobiDB-lite"/>
    </source>
</evidence>
<dbReference type="PANTHER" id="PTHR31882">
    <property type="entry name" value="TNFAIP3-INTERACTING PROTEIN COILED COIL FAMILY MEMBER"/>
    <property type="match status" value="1"/>
</dbReference>